<dbReference type="EMBL" id="BDJK01000029">
    <property type="protein sequence ID" value="GAV23105.1"/>
    <property type="molecule type" value="Genomic_DNA"/>
</dbReference>
<evidence type="ECO:0000256" key="17">
    <source>
        <dbReference type="HAMAP-Rule" id="MF_01006"/>
    </source>
</evidence>
<evidence type="ECO:0000256" key="5">
    <source>
        <dbReference type="ARBA" id="ARBA00022475"/>
    </source>
</evidence>
<comment type="similarity">
    <text evidence="2 17">Belongs to the UppP family.</text>
</comment>
<evidence type="ECO:0000313" key="18">
    <source>
        <dbReference type="EMBL" id="GAV23105.1"/>
    </source>
</evidence>
<evidence type="ECO:0000256" key="8">
    <source>
        <dbReference type="ARBA" id="ARBA00022960"/>
    </source>
</evidence>
<evidence type="ECO:0000256" key="3">
    <source>
        <dbReference type="ARBA" id="ARBA00012374"/>
    </source>
</evidence>
<keyword evidence="9 17" id="KW-0573">Peptidoglycan synthesis</keyword>
<proteinExistence type="inferred from homology"/>
<dbReference type="STRING" id="870242.cpu_16150"/>
<evidence type="ECO:0000256" key="13">
    <source>
        <dbReference type="ARBA" id="ARBA00023316"/>
    </source>
</evidence>
<feature type="transmembrane region" description="Helical" evidence="17">
    <location>
        <begin position="40"/>
        <end position="59"/>
    </location>
</feature>
<feature type="transmembrane region" description="Helical" evidence="17">
    <location>
        <begin position="104"/>
        <end position="121"/>
    </location>
</feature>
<dbReference type="PANTHER" id="PTHR30622:SF4">
    <property type="entry name" value="UNDECAPRENYL-DIPHOSPHATASE"/>
    <property type="match status" value="1"/>
</dbReference>
<evidence type="ECO:0000256" key="15">
    <source>
        <dbReference type="ARBA" id="ARBA00032932"/>
    </source>
</evidence>
<accession>A0A1L8CVX4</accession>
<evidence type="ECO:0000256" key="7">
    <source>
        <dbReference type="ARBA" id="ARBA00022801"/>
    </source>
</evidence>
<comment type="catalytic activity">
    <reaction evidence="16 17">
        <text>di-trans,octa-cis-undecaprenyl diphosphate + H2O = di-trans,octa-cis-undecaprenyl phosphate + phosphate + H(+)</text>
        <dbReference type="Rhea" id="RHEA:28094"/>
        <dbReference type="ChEBI" id="CHEBI:15377"/>
        <dbReference type="ChEBI" id="CHEBI:15378"/>
        <dbReference type="ChEBI" id="CHEBI:43474"/>
        <dbReference type="ChEBI" id="CHEBI:58405"/>
        <dbReference type="ChEBI" id="CHEBI:60392"/>
        <dbReference type="EC" id="3.6.1.27"/>
    </reaction>
</comment>
<keyword evidence="7 17" id="KW-0378">Hydrolase</keyword>
<evidence type="ECO:0000256" key="10">
    <source>
        <dbReference type="ARBA" id="ARBA00022989"/>
    </source>
</evidence>
<dbReference type="OrthoDB" id="9808289at2"/>
<evidence type="ECO:0000256" key="1">
    <source>
        <dbReference type="ARBA" id="ARBA00004651"/>
    </source>
</evidence>
<evidence type="ECO:0000256" key="12">
    <source>
        <dbReference type="ARBA" id="ARBA00023251"/>
    </source>
</evidence>
<feature type="transmembrane region" description="Helical" evidence="17">
    <location>
        <begin position="203"/>
        <end position="226"/>
    </location>
</feature>
<dbReference type="GO" id="GO:0008360">
    <property type="term" value="P:regulation of cell shape"/>
    <property type="evidence" value="ECO:0007669"/>
    <property type="project" value="UniProtKB-KW"/>
</dbReference>
<dbReference type="GO" id="GO:0071555">
    <property type="term" value="P:cell wall organization"/>
    <property type="evidence" value="ECO:0007669"/>
    <property type="project" value="UniProtKB-KW"/>
</dbReference>
<keyword evidence="19" id="KW-1185">Reference proteome</keyword>
<dbReference type="GO" id="GO:0050380">
    <property type="term" value="F:undecaprenyl-diphosphatase activity"/>
    <property type="evidence" value="ECO:0007669"/>
    <property type="project" value="UniProtKB-UniRule"/>
</dbReference>
<keyword evidence="13 17" id="KW-0961">Cell wall biogenesis/degradation</keyword>
<evidence type="ECO:0000256" key="11">
    <source>
        <dbReference type="ARBA" id="ARBA00023136"/>
    </source>
</evidence>
<keyword evidence="8 17" id="KW-0133">Cell shape</keyword>
<evidence type="ECO:0000313" key="19">
    <source>
        <dbReference type="Proteomes" id="UP000187485"/>
    </source>
</evidence>
<evidence type="ECO:0000256" key="6">
    <source>
        <dbReference type="ARBA" id="ARBA00022692"/>
    </source>
</evidence>
<name>A0A1L8CVX4_9THEO</name>
<dbReference type="GO" id="GO:0005886">
    <property type="term" value="C:plasma membrane"/>
    <property type="evidence" value="ECO:0007669"/>
    <property type="project" value="UniProtKB-SubCell"/>
</dbReference>
<dbReference type="HAMAP" id="MF_01006">
    <property type="entry name" value="Undec_diphosphatase"/>
    <property type="match status" value="1"/>
</dbReference>
<dbReference type="AlphaFoldDB" id="A0A1L8CVX4"/>
<evidence type="ECO:0000256" key="4">
    <source>
        <dbReference type="ARBA" id="ARBA00021581"/>
    </source>
</evidence>
<evidence type="ECO:0000256" key="14">
    <source>
        <dbReference type="ARBA" id="ARBA00032707"/>
    </source>
</evidence>
<dbReference type="GO" id="GO:0046677">
    <property type="term" value="P:response to antibiotic"/>
    <property type="evidence" value="ECO:0007669"/>
    <property type="project" value="UniProtKB-UniRule"/>
</dbReference>
<dbReference type="GO" id="GO:0009252">
    <property type="term" value="P:peptidoglycan biosynthetic process"/>
    <property type="evidence" value="ECO:0007669"/>
    <property type="project" value="UniProtKB-KW"/>
</dbReference>
<comment type="function">
    <text evidence="17">Catalyzes the dephosphorylation of undecaprenyl diphosphate (UPP). Confers resistance to bacitracin.</text>
</comment>
<keyword evidence="11 17" id="KW-0472">Membrane</keyword>
<sequence>MTTFEAFILGLVQGLTEYLPVSSSGHLVLLQKLFGLKENVLLFDILVHLGTLVPLLIIFRREILDIIKKPWGRLPLLIIVGTIPTALIGLGFKDFFERLFESGATLGFEFIITGFILWLAERQKSGRKNLDQTGYFDALFIGIAQGLAILPAISRSGLTISGALLRGLNREWAAKFSFLLSIPAILGAAVLDLKDFIAQNSNLASINLMPFIIGFFAAMVSGYFAIKFMLEVLRKGSLRVFSYYVWILGMVVLVLQAAGKF</sequence>
<evidence type="ECO:0000256" key="9">
    <source>
        <dbReference type="ARBA" id="ARBA00022984"/>
    </source>
</evidence>
<keyword evidence="12 17" id="KW-0046">Antibiotic resistance</keyword>
<comment type="caution">
    <text evidence="18">The sequence shown here is derived from an EMBL/GenBank/DDBJ whole genome shotgun (WGS) entry which is preliminary data.</text>
</comment>
<gene>
    <name evidence="17" type="primary">uppP</name>
    <name evidence="18" type="ORF">cpu_16150</name>
</gene>
<evidence type="ECO:0000256" key="16">
    <source>
        <dbReference type="ARBA" id="ARBA00047594"/>
    </source>
</evidence>
<comment type="miscellaneous">
    <text evidence="17">Bacitracin is thought to be involved in the inhibition of peptidoglycan synthesis by sequestering undecaprenyl diphosphate, thereby reducing the pool of lipid carrier available.</text>
</comment>
<dbReference type="Proteomes" id="UP000187485">
    <property type="component" value="Unassembled WGS sequence"/>
</dbReference>
<reference evidence="19" key="1">
    <citation type="submission" date="2016-12" db="EMBL/GenBank/DDBJ databases">
        <title>Draft Genome Sequences od Carboxydothermus pertinax and islandicus, Hydrogenogenic Carboxydotrophic Bacteria.</title>
        <authorList>
            <person name="Fukuyama Y."/>
            <person name="Ohmae K."/>
            <person name="Yoneda Y."/>
            <person name="Yoshida T."/>
            <person name="Sako Y."/>
        </authorList>
    </citation>
    <scope>NUCLEOTIDE SEQUENCE [LARGE SCALE GENOMIC DNA]</scope>
    <source>
        <strain evidence="19">Ug1</strain>
    </source>
</reference>
<protein>
    <recommendedName>
        <fullName evidence="4 17">Undecaprenyl-diphosphatase</fullName>
        <ecNumber evidence="3 17">3.6.1.27</ecNumber>
    </recommendedName>
    <alternativeName>
        <fullName evidence="15 17">Bacitracin resistance protein</fullName>
    </alternativeName>
    <alternativeName>
        <fullName evidence="14 17">Undecaprenyl pyrophosphate phosphatase</fullName>
    </alternativeName>
</protein>
<dbReference type="EC" id="3.6.1.27" evidence="3 17"/>
<evidence type="ECO:0000256" key="2">
    <source>
        <dbReference type="ARBA" id="ARBA00010621"/>
    </source>
</evidence>
<keyword evidence="10 17" id="KW-1133">Transmembrane helix</keyword>
<keyword evidence="5 17" id="KW-1003">Cell membrane</keyword>
<keyword evidence="6 17" id="KW-0812">Transmembrane</keyword>
<organism evidence="18 19">
    <name type="scientific">Carboxydothermus pertinax</name>
    <dbReference type="NCBI Taxonomy" id="870242"/>
    <lineage>
        <taxon>Bacteria</taxon>
        <taxon>Bacillati</taxon>
        <taxon>Bacillota</taxon>
        <taxon>Clostridia</taxon>
        <taxon>Thermoanaerobacterales</taxon>
        <taxon>Thermoanaerobacteraceae</taxon>
        <taxon>Carboxydothermus</taxon>
    </lineage>
</organism>
<dbReference type="Pfam" id="PF02673">
    <property type="entry name" value="BacA"/>
    <property type="match status" value="1"/>
</dbReference>
<dbReference type="RefSeq" id="WP_075859555.1">
    <property type="nucleotide sequence ID" value="NZ_BDJK01000029.1"/>
</dbReference>
<feature type="transmembrane region" description="Helical" evidence="17">
    <location>
        <begin position="71"/>
        <end position="92"/>
    </location>
</feature>
<feature type="transmembrane region" description="Helical" evidence="17">
    <location>
        <begin position="173"/>
        <end position="191"/>
    </location>
</feature>
<comment type="subcellular location">
    <subcellularLocation>
        <location evidence="1 17">Cell membrane</location>
        <topology evidence="1 17">Multi-pass membrane protein</topology>
    </subcellularLocation>
</comment>
<dbReference type="PANTHER" id="PTHR30622">
    <property type="entry name" value="UNDECAPRENYL-DIPHOSPHATASE"/>
    <property type="match status" value="1"/>
</dbReference>
<feature type="transmembrane region" description="Helical" evidence="17">
    <location>
        <begin position="241"/>
        <end position="259"/>
    </location>
</feature>
<dbReference type="InterPro" id="IPR003824">
    <property type="entry name" value="UppP"/>
</dbReference>